<keyword evidence="2" id="KW-1185">Reference proteome</keyword>
<gene>
    <name evidence="1" type="ORF">CHLRE_06g267300v5</name>
</gene>
<dbReference type="InterPro" id="IPR011990">
    <property type="entry name" value="TPR-like_helical_dom_sf"/>
</dbReference>
<dbReference type="Gramene" id="PNW81942">
    <property type="protein sequence ID" value="PNW81942"/>
    <property type="gene ID" value="CHLRE_06g267300v5"/>
</dbReference>
<evidence type="ECO:0000313" key="1">
    <source>
        <dbReference type="EMBL" id="PNW81942.1"/>
    </source>
</evidence>
<dbReference type="GeneID" id="5721916"/>
<dbReference type="Gene3D" id="1.25.40.10">
    <property type="entry name" value="Tetratricopeptide repeat domain"/>
    <property type="match status" value="2"/>
</dbReference>
<dbReference type="InParanoid" id="A0A2K3DN49"/>
<dbReference type="AlphaFoldDB" id="A0A2K3DN49"/>
<dbReference type="Proteomes" id="UP000006906">
    <property type="component" value="Chromosome 6"/>
</dbReference>
<dbReference type="SUPFAM" id="SSF48452">
    <property type="entry name" value="TPR-like"/>
    <property type="match status" value="2"/>
</dbReference>
<dbReference type="OrthoDB" id="539634at2759"/>
<protein>
    <recommendedName>
        <fullName evidence="3">MalT-like TPR region domain-containing protein</fullName>
    </recommendedName>
</protein>
<evidence type="ECO:0008006" key="3">
    <source>
        <dbReference type="Google" id="ProtNLM"/>
    </source>
</evidence>
<dbReference type="STRING" id="3055.A0A2K3DN49"/>
<dbReference type="EMBL" id="CM008967">
    <property type="protein sequence ID" value="PNW81942.1"/>
    <property type="molecule type" value="Genomic_DNA"/>
</dbReference>
<name>A0A2K3DN49_CHLRE</name>
<dbReference type="PaxDb" id="3055-EDP08232"/>
<proteinExistence type="predicted"/>
<dbReference type="KEGG" id="cre:CHLRE_06g267300v5"/>
<dbReference type="RefSeq" id="XP_001696255.2">
    <property type="nucleotide sequence ID" value="XM_001696203.2"/>
</dbReference>
<organism evidence="1 2">
    <name type="scientific">Chlamydomonas reinhardtii</name>
    <name type="common">Chlamydomonas smithii</name>
    <dbReference type="NCBI Taxonomy" id="3055"/>
    <lineage>
        <taxon>Eukaryota</taxon>
        <taxon>Viridiplantae</taxon>
        <taxon>Chlorophyta</taxon>
        <taxon>core chlorophytes</taxon>
        <taxon>Chlorophyceae</taxon>
        <taxon>CS clade</taxon>
        <taxon>Chlamydomonadales</taxon>
        <taxon>Chlamydomonadaceae</taxon>
        <taxon>Chlamydomonas</taxon>
    </lineage>
</organism>
<sequence>MASRKGASALWSVISHAMRGASLTRGASVTGTAPAALGAAGWRADAGASTSTRSEPDARSFSQFASDTTASAVASATTVASVGWSLPGQLHPHVRCFSVSRGCTADAAGGAAGAGGGAGGGEKRMSLGEALNTLVDAAIEKVEAGDMDEAVSLLKEGLNTFEPMFPNSPELGELHNQAALLLLFQNKGEEAAYHAGVSLETTKRHFGANSILTGHRLLRLGVAKFVQGKMSDAAGLLREAYGIFGGGDASPASSSATPAAASADPGSRAEAGFYLDLVALAHCRDAGGVNALTPSLRANLRALKEAYGLESMILSLALAQHSRLTHGGLDQADLAVGEALMLQHIGLLTDTVGPDAEDVAVARYKLATYYYANDMLRDAAAVVKQAAMALRAHYPEEHDMLVLCRHRLGMICAAQGDHRSATQLLTASRQHFLEGAQQGPAGAAEAAAGGAGEGQGQNMLAKEADIGLAMARCRAVGGRSPEQQAEALESLRKEVEGLGRAIGEGHMLVQGASRYYTALSKMSR</sequence>
<reference evidence="1 2" key="1">
    <citation type="journal article" date="2007" name="Science">
        <title>The Chlamydomonas genome reveals the evolution of key animal and plant functions.</title>
        <authorList>
            <person name="Merchant S.S."/>
            <person name="Prochnik S.E."/>
            <person name="Vallon O."/>
            <person name="Harris E.H."/>
            <person name="Karpowicz S.J."/>
            <person name="Witman G.B."/>
            <person name="Terry A."/>
            <person name="Salamov A."/>
            <person name="Fritz-Laylin L.K."/>
            <person name="Marechal-Drouard L."/>
            <person name="Marshall W.F."/>
            <person name="Qu L.H."/>
            <person name="Nelson D.R."/>
            <person name="Sanderfoot A.A."/>
            <person name="Spalding M.H."/>
            <person name="Kapitonov V.V."/>
            <person name="Ren Q."/>
            <person name="Ferris P."/>
            <person name="Lindquist E."/>
            <person name="Shapiro H."/>
            <person name="Lucas S.M."/>
            <person name="Grimwood J."/>
            <person name="Schmutz J."/>
            <person name="Cardol P."/>
            <person name="Cerutti H."/>
            <person name="Chanfreau G."/>
            <person name="Chen C.L."/>
            <person name="Cognat V."/>
            <person name="Croft M.T."/>
            <person name="Dent R."/>
            <person name="Dutcher S."/>
            <person name="Fernandez E."/>
            <person name="Fukuzawa H."/>
            <person name="Gonzalez-Ballester D."/>
            <person name="Gonzalez-Halphen D."/>
            <person name="Hallmann A."/>
            <person name="Hanikenne M."/>
            <person name="Hippler M."/>
            <person name="Inwood W."/>
            <person name="Jabbari K."/>
            <person name="Kalanon M."/>
            <person name="Kuras R."/>
            <person name="Lefebvre P.A."/>
            <person name="Lemaire S.D."/>
            <person name="Lobanov A.V."/>
            <person name="Lohr M."/>
            <person name="Manuell A."/>
            <person name="Meier I."/>
            <person name="Mets L."/>
            <person name="Mittag M."/>
            <person name="Mittelmeier T."/>
            <person name="Moroney J.V."/>
            <person name="Moseley J."/>
            <person name="Napoli C."/>
            <person name="Nedelcu A.M."/>
            <person name="Niyogi K."/>
            <person name="Novoselov S.V."/>
            <person name="Paulsen I.T."/>
            <person name="Pazour G."/>
            <person name="Purton S."/>
            <person name="Ral J.P."/>
            <person name="Riano-Pachon D.M."/>
            <person name="Riekhof W."/>
            <person name="Rymarquis L."/>
            <person name="Schroda M."/>
            <person name="Stern D."/>
            <person name="Umen J."/>
            <person name="Willows R."/>
            <person name="Wilson N."/>
            <person name="Zimmer S.L."/>
            <person name="Allmer J."/>
            <person name="Balk J."/>
            <person name="Bisova K."/>
            <person name="Chen C.J."/>
            <person name="Elias M."/>
            <person name="Gendler K."/>
            <person name="Hauser C."/>
            <person name="Lamb M.R."/>
            <person name="Ledford H."/>
            <person name="Long J.C."/>
            <person name="Minagawa J."/>
            <person name="Page M.D."/>
            <person name="Pan J."/>
            <person name="Pootakham W."/>
            <person name="Roje S."/>
            <person name="Rose A."/>
            <person name="Stahlberg E."/>
            <person name="Terauchi A.M."/>
            <person name="Yang P."/>
            <person name="Ball S."/>
            <person name="Bowler C."/>
            <person name="Dieckmann C.L."/>
            <person name="Gladyshev V.N."/>
            <person name="Green P."/>
            <person name="Jorgensen R."/>
            <person name="Mayfield S."/>
            <person name="Mueller-Roeber B."/>
            <person name="Rajamani S."/>
            <person name="Sayre R.T."/>
            <person name="Brokstein P."/>
            <person name="Dubchak I."/>
            <person name="Goodstein D."/>
            <person name="Hornick L."/>
            <person name="Huang Y.W."/>
            <person name="Jhaveri J."/>
            <person name="Luo Y."/>
            <person name="Martinez D."/>
            <person name="Ngau W.C."/>
            <person name="Otillar B."/>
            <person name="Poliakov A."/>
            <person name="Porter A."/>
            <person name="Szajkowski L."/>
            <person name="Werner G."/>
            <person name="Zhou K."/>
            <person name="Grigoriev I.V."/>
            <person name="Rokhsar D.S."/>
            <person name="Grossman A.R."/>
        </authorList>
    </citation>
    <scope>NUCLEOTIDE SEQUENCE [LARGE SCALE GENOMIC DNA]</scope>
    <source>
        <strain evidence="2">CC-503</strain>
    </source>
</reference>
<evidence type="ECO:0000313" key="2">
    <source>
        <dbReference type="Proteomes" id="UP000006906"/>
    </source>
</evidence>
<accession>A0A2K3DN49</accession>